<dbReference type="GO" id="GO:0005886">
    <property type="term" value="C:plasma membrane"/>
    <property type="evidence" value="ECO:0007669"/>
    <property type="project" value="UniProtKB-SubCell"/>
</dbReference>
<protein>
    <recommendedName>
        <fullName evidence="4 8">Protein PNS1</fullName>
    </recommendedName>
</protein>
<keyword evidence="11" id="KW-1185">Reference proteome</keyword>
<evidence type="ECO:0000256" key="1">
    <source>
        <dbReference type="ARBA" id="ARBA00002957"/>
    </source>
</evidence>
<keyword evidence="5 8" id="KW-0812">Transmembrane</keyword>
<dbReference type="PANTHER" id="PTHR12385">
    <property type="entry name" value="CHOLINE TRANSPORTER-LIKE (SLC FAMILY 44)"/>
    <property type="match status" value="1"/>
</dbReference>
<dbReference type="HOGENOM" id="CLU_026724_0_0_1"/>
<comment type="similarity">
    <text evidence="3 8">Belongs to the CTL (choline transporter-like) family.</text>
</comment>
<evidence type="ECO:0000313" key="10">
    <source>
        <dbReference type="EMBL" id="EPE09160.1"/>
    </source>
</evidence>
<dbReference type="VEuPathDB" id="FungiDB:F503_06936"/>
<feature type="transmembrane region" description="Helical" evidence="8">
    <location>
        <begin position="271"/>
        <end position="288"/>
    </location>
</feature>
<dbReference type="OrthoDB" id="44736at2759"/>
<sequence length="537" mass="58569">MSGEANSYYAGGQQADVEHGNQQHNGHNGQSGQPKQQPGNGQGYDQQRGGPDQNYNYGEKVDYDQFFKPPKQRKFKDIWAGLLFLATVAGFIAIAVISLRAYTQTRAASGSSIYDADDSNFGLNTSTIICMVVCVAVAVVLSVLYLTITRVFTKLLIWITGIANIVLGLGTAIYMLYEKYYSGGIVFLIFAVFNIFCFISWIPRIPFSVEMLRASIDVSRKYGHVYVVSMVGGLLSAAFGVLFSVTMVAVYIKFEPGSDGCDVSGGGCSKAKLIGVMAFITFAGYWITEWLKNTIHASIAGVYGAWYYAPNEQSFPKGATRGSVKRILTRSFGSISLGSLVVAIINALRQLCSIAQHQAADNNNIVATIVVCLIGCLLSVLEWAVQFVNRFAFCNIALYGSTYFEAARDTWTMLKSRGIDALVNTCLVGPVFSMGATFVAYATALSAYLFLKITDPAYNSGGGYTPVIVAYAFLVGLQICNVFTVPISSGVDTIFVAMGWDPYVMRQSHTELFDRLVRVYPQVQQAVQGERWNGVGR</sequence>
<evidence type="ECO:0000256" key="7">
    <source>
        <dbReference type="ARBA" id="ARBA00023136"/>
    </source>
</evidence>
<feature type="transmembrane region" description="Helical" evidence="8">
    <location>
        <begin position="183"/>
        <end position="202"/>
    </location>
</feature>
<evidence type="ECO:0000256" key="6">
    <source>
        <dbReference type="ARBA" id="ARBA00022989"/>
    </source>
</evidence>
<accession>S3D6Y5</accession>
<gene>
    <name evidence="10" type="ORF">F503_06936</name>
</gene>
<keyword evidence="7 8" id="KW-0472">Membrane</keyword>
<comment type="subcellular location">
    <subcellularLocation>
        <location evidence="2 8">Cell membrane</location>
        <topology evidence="2 8">Multi-pass membrane protein</topology>
    </subcellularLocation>
</comment>
<dbReference type="STRING" id="1262450.S3D6Y5"/>
<feature type="transmembrane region" description="Helical" evidence="8">
    <location>
        <begin position="421"/>
        <end position="451"/>
    </location>
</feature>
<dbReference type="EMBL" id="KE148147">
    <property type="protein sequence ID" value="EPE09160.1"/>
    <property type="molecule type" value="Genomic_DNA"/>
</dbReference>
<evidence type="ECO:0000256" key="3">
    <source>
        <dbReference type="ARBA" id="ARBA00007168"/>
    </source>
</evidence>
<comment type="function">
    <text evidence="1 8">Probably involved in transport through the plasma membrane.</text>
</comment>
<evidence type="ECO:0000256" key="5">
    <source>
        <dbReference type="ARBA" id="ARBA00022692"/>
    </source>
</evidence>
<feature type="region of interest" description="Disordered" evidence="9">
    <location>
        <begin position="1"/>
        <end position="55"/>
    </location>
</feature>
<proteinExistence type="inferred from homology"/>
<feature type="transmembrane region" description="Helical" evidence="8">
    <location>
        <begin position="463"/>
        <end position="485"/>
    </location>
</feature>
<feature type="transmembrane region" description="Helical" evidence="8">
    <location>
        <begin position="223"/>
        <end position="251"/>
    </location>
</feature>
<dbReference type="Pfam" id="PF04515">
    <property type="entry name" value="Choline_transpo"/>
    <property type="match status" value="1"/>
</dbReference>
<feature type="compositionally biased region" description="Low complexity" evidence="9">
    <location>
        <begin position="22"/>
        <end position="39"/>
    </location>
</feature>
<evidence type="ECO:0000256" key="8">
    <source>
        <dbReference type="RuleBase" id="RU368066"/>
    </source>
</evidence>
<dbReference type="OMA" id="DTIFVAM"/>
<dbReference type="Proteomes" id="UP000016923">
    <property type="component" value="Unassembled WGS sequence"/>
</dbReference>
<keyword evidence="6 8" id="KW-1133">Transmembrane helix</keyword>
<evidence type="ECO:0000256" key="4">
    <source>
        <dbReference type="ARBA" id="ARBA00015388"/>
    </source>
</evidence>
<name>S3D6Y5_OPHP1</name>
<feature type="transmembrane region" description="Helical" evidence="8">
    <location>
        <begin position="155"/>
        <end position="177"/>
    </location>
</feature>
<feature type="transmembrane region" description="Helical" evidence="8">
    <location>
        <begin position="121"/>
        <end position="148"/>
    </location>
</feature>
<feature type="transmembrane region" description="Helical" evidence="8">
    <location>
        <begin position="327"/>
        <end position="345"/>
    </location>
</feature>
<dbReference type="InterPro" id="IPR007603">
    <property type="entry name" value="Choline_transptr-like"/>
</dbReference>
<feature type="transmembrane region" description="Helical" evidence="8">
    <location>
        <begin position="365"/>
        <end position="385"/>
    </location>
</feature>
<dbReference type="AlphaFoldDB" id="S3D6Y5"/>
<dbReference type="GO" id="GO:0022857">
    <property type="term" value="F:transmembrane transporter activity"/>
    <property type="evidence" value="ECO:0007669"/>
    <property type="project" value="UniProtKB-UniRule"/>
</dbReference>
<evidence type="ECO:0000313" key="11">
    <source>
        <dbReference type="Proteomes" id="UP000016923"/>
    </source>
</evidence>
<organism evidence="10 11">
    <name type="scientific">Ophiostoma piceae (strain UAMH 11346)</name>
    <name type="common">Sap stain fungus</name>
    <dbReference type="NCBI Taxonomy" id="1262450"/>
    <lineage>
        <taxon>Eukaryota</taxon>
        <taxon>Fungi</taxon>
        <taxon>Dikarya</taxon>
        <taxon>Ascomycota</taxon>
        <taxon>Pezizomycotina</taxon>
        <taxon>Sordariomycetes</taxon>
        <taxon>Sordariomycetidae</taxon>
        <taxon>Ophiostomatales</taxon>
        <taxon>Ophiostomataceae</taxon>
        <taxon>Ophiostoma</taxon>
    </lineage>
</organism>
<feature type="transmembrane region" description="Helical" evidence="8">
    <location>
        <begin position="78"/>
        <end position="101"/>
    </location>
</feature>
<dbReference type="PANTHER" id="PTHR12385:SF4">
    <property type="entry name" value="PROTEIN PNS1"/>
    <property type="match status" value="1"/>
</dbReference>
<dbReference type="eggNOG" id="KOG1362">
    <property type="taxonomic scope" value="Eukaryota"/>
</dbReference>
<evidence type="ECO:0000256" key="2">
    <source>
        <dbReference type="ARBA" id="ARBA00004651"/>
    </source>
</evidence>
<evidence type="ECO:0000256" key="9">
    <source>
        <dbReference type="SAM" id="MobiDB-lite"/>
    </source>
</evidence>
<reference evidence="10 11" key="1">
    <citation type="journal article" date="2013" name="BMC Genomics">
        <title>The genome and transcriptome of the pine saprophyte Ophiostoma piceae, and a comparison with the bark beetle-associated pine pathogen Grosmannia clavigera.</title>
        <authorList>
            <person name="Haridas S."/>
            <person name="Wang Y."/>
            <person name="Lim L."/>
            <person name="Massoumi Alamouti S."/>
            <person name="Jackman S."/>
            <person name="Docking R."/>
            <person name="Robertson G."/>
            <person name="Birol I."/>
            <person name="Bohlmann J."/>
            <person name="Breuil C."/>
        </authorList>
    </citation>
    <scope>NUCLEOTIDE SEQUENCE [LARGE SCALE GENOMIC DNA]</scope>
    <source>
        <strain evidence="10 11">UAMH 11346</strain>
    </source>
</reference>